<proteinExistence type="predicted"/>
<keyword evidence="12" id="KW-1185">Reference proteome</keyword>
<evidence type="ECO:0000313" key="11">
    <source>
        <dbReference type="EMBL" id="KAF8487001.1"/>
    </source>
</evidence>
<dbReference type="InterPro" id="IPR038718">
    <property type="entry name" value="SNF2-like_sf"/>
</dbReference>
<evidence type="ECO:0000256" key="5">
    <source>
        <dbReference type="ARBA" id="ARBA00022833"/>
    </source>
</evidence>
<evidence type="ECO:0000259" key="10">
    <source>
        <dbReference type="PROSITE" id="PS51192"/>
    </source>
</evidence>
<keyword evidence="1" id="KW-0479">Metal-binding</keyword>
<keyword evidence="6" id="KW-0067">ATP-binding</keyword>
<gene>
    <name evidence="11" type="ORF">DFH94DRAFT_702303</name>
</gene>
<dbReference type="Proteomes" id="UP000759537">
    <property type="component" value="Unassembled WGS sequence"/>
</dbReference>
<feature type="domain" description="RING-type" evidence="9">
    <location>
        <begin position="1251"/>
        <end position="1290"/>
    </location>
</feature>
<evidence type="ECO:0000313" key="12">
    <source>
        <dbReference type="Proteomes" id="UP000759537"/>
    </source>
</evidence>
<dbReference type="InterPro" id="IPR027417">
    <property type="entry name" value="P-loop_NTPase"/>
</dbReference>
<feature type="compositionally biased region" description="Basic and acidic residues" evidence="8">
    <location>
        <begin position="841"/>
        <end position="850"/>
    </location>
</feature>
<dbReference type="Pfam" id="PF26021">
    <property type="entry name" value="Ferritin_C144_05"/>
    <property type="match status" value="1"/>
</dbReference>
<keyword evidence="3 7" id="KW-0863">Zinc-finger</keyword>
<dbReference type="GO" id="GO:0008270">
    <property type="term" value="F:zinc ion binding"/>
    <property type="evidence" value="ECO:0007669"/>
    <property type="project" value="UniProtKB-KW"/>
</dbReference>
<evidence type="ECO:0000256" key="6">
    <source>
        <dbReference type="ARBA" id="ARBA00022840"/>
    </source>
</evidence>
<dbReference type="InterPro" id="IPR017907">
    <property type="entry name" value="Znf_RING_CS"/>
</dbReference>
<dbReference type="GO" id="GO:0016787">
    <property type="term" value="F:hydrolase activity"/>
    <property type="evidence" value="ECO:0007669"/>
    <property type="project" value="UniProtKB-KW"/>
</dbReference>
<accession>A0A9P5N5U0</accession>
<dbReference type="PANTHER" id="PTHR45865:SF1">
    <property type="entry name" value="E3 UBIQUITIN-PROTEIN LIGASE SHPRH"/>
    <property type="match status" value="1"/>
</dbReference>
<dbReference type="InterPro" id="IPR014001">
    <property type="entry name" value="Helicase_ATP-bd"/>
</dbReference>
<dbReference type="Gene3D" id="3.30.40.10">
    <property type="entry name" value="Zinc/RING finger domain, C3HC4 (zinc finger)"/>
    <property type="match status" value="1"/>
</dbReference>
<feature type="domain" description="Helicase ATP-binding" evidence="10">
    <location>
        <begin position="396"/>
        <end position="620"/>
    </location>
</feature>
<dbReference type="CDD" id="cd18793">
    <property type="entry name" value="SF2_C_SNF"/>
    <property type="match status" value="1"/>
</dbReference>
<dbReference type="SMART" id="SM00487">
    <property type="entry name" value="DEXDc"/>
    <property type="match status" value="1"/>
</dbReference>
<dbReference type="Gene3D" id="3.40.50.300">
    <property type="entry name" value="P-loop containing nucleotide triphosphate hydrolases"/>
    <property type="match status" value="1"/>
</dbReference>
<organism evidence="11 12">
    <name type="scientific">Russula ochroleuca</name>
    <dbReference type="NCBI Taxonomy" id="152965"/>
    <lineage>
        <taxon>Eukaryota</taxon>
        <taxon>Fungi</taxon>
        <taxon>Dikarya</taxon>
        <taxon>Basidiomycota</taxon>
        <taxon>Agaricomycotina</taxon>
        <taxon>Agaricomycetes</taxon>
        <taxon>Russulales</taxon>
        <taxon>Russulaceae</taxon>
        <taxon>Russula</taxon>
    </lineage>
</organism>
<dbReference type="PROSITE" id="PS50089">
    <property type="entry name" value="ZF_RING_2"/>
    <property type="match status" value="1"/>
</dbReference>
<comment type="caution">
    <text evidence="11">The sequence shown here is derived from an EMBL/GenBank/DDBJ whole genome shotgun (WGS) entry which is preliminary data.</text>
</comment>
<dbReference type="PANTHER" id="PTHR45865">
    <property type="entry name" value="E3 UBIQUITIN-PROTEIN LIGASE SHPRH FAMILY MEMBER"/>
    <property type="match status" value="1"/>
</dbReference>
<keyword evidence="2" id="KW-0547">Nucleotide-binding</keyword>
<dbReference type="SUPFAM" id="SSF52540">
    <property type="entry name" value="P-loop containing nucleoside triphosphate hydrolases"/>
    <property type="match status" value="2"/>
</dbReference>
<evidence type="ECO:0000256" key="3">
    <source>
        <dbReference type="ARBA" id="ARBA00022771"/>
    </source>
</evidence>
<dbReference type="GO" id="GO:0006974">
    <property type="term" value="P:DNA damage response"/>
    <property type="evidence" value="ECO:0007669"/>
    <property type="project" value="TreeGrafter"/>
</dbReference>
<dbReference type="GO" id="GO:0005524">
    <property type="term" value="F:ATP binding"/>
    <property type="evidence" value="ECO:0007669"/>
    <property type="project" value="InterPro"/>
</dbReference>
<dbReference type="GO" id="GO:0061630">
    <property type="term" value="F:ubiquitin protein ligase activity"/>
    <property type="evidence" value="ECO:0007669"/>
    <property type="project" value="TreeGrafter"/>
</dbReference>
<dbReference type="InterPro" id="IPR001841">
    <property type="entry name" value="Znf_RING"/>
</dbReference>
<reference evidence="11" key="1">
    <citation type="submission" date="2019-10" db="EMBL/GenBank/DDBJ databases">
        <authorList>
            <consortium name="DOE Joint Genome Institute"/>
            <person name="Kuo A."/>
            <person name="Miyauchi S."/>
            <person name="Kiss E."/>
            <person name="Drula E."/>
            <person name="Kohler A."/>
            <person name="Sanchez-Garcia M."/>
            <person name="Andreopoulos B."/>
            <person name="Barry K.W."/>
            <person name="Bonito G."/>
            <person name="Buee M."/>
            <person name="Carver A."/>
            <person name="Chen C."/>
            <person name="Cichocki N."/>
            <person name="Clum A."/>
            <person name="Culley D."/>
            <person name="Crous P.W."/>
            <person name="Fauchery L."/>
            <person name="Girlanda M."/>
            <person name="Hayes R."/>
            <person name="Keri Z."/>
            <person name="LaButti K."/>
            <person name="Lipzen A."/>
            <person name="Lombard V."/>
            <person name="Magnuson J."/>
            <person name="Maillard F."/>
            <person name="Morin E."/>
            <person name="Murat C."/>
            <person name="Nolan M."/>
            <person name="Ohm R."/>
            <person name="Pangilinan J."/>
            <person name="Pereira M."/>
            <person name="Perotto S."/>
            <person name="Peter M."/>
            <person name="Riley R."/>
            <person name="Sitrit Y."/>
            <person name="Stielow B."/>
            <person name="Szollosi G."/>
            <person name="Zifcakova L."/>
            <person name="Stursova M."/>
            <person name="Spatafora J.W."/>
            <person name="Tedersoo L."/>
            <person name="Vaario L.-M."/>
            <person name="Yamada A."/>
            <person name="Yan M."/>
            <person name="Wang P."/>
            <person name="Xu J."/>
            <person name="Bruns T."/>
            <person name="Baldrian P."/>
            <person name="Vilgalys R."/>
            <person name="Henrissat B."/>
            <person name="Grigoriev I.V."/>
            <person name="Hibbett D."/>
            <person name="Nagy L.G."/>
            <person name="Martin F.M."/>
        </authorList>
    </citation>
    <scope>NUCLEOTIDE SEQUENCE</scope>
    <source>
        <strain evidence="11">Prilba</strain>
    </source>
</reference>
<dbReference type="EMBL" id="WHVB01000001">
    <property type="protein sequence ID" value="KAF8487001.1"/>
    <property type="molecule type" value="Genomic_DNA"/>
</dbReference>
<name>A0A9P5N5U0_9AGAM</name>
<dbReference type="SUPFAM" id="SSF57850">
    <property type="entry name" value="RING/U-box"/>
    <property type="match status" value="1"/>
</dbReference>
<reference evidence="11" key="2">
    <citation type="journal article" date="2020" name="Nat. Commun.">
        <title>Large-scale genome sequencing of mycorrhizal fungi provides insights into the early evolution of symbiotic traits.</title>
        <authorList>
            <person name="Miyauchi S."/>
            <person name="Kiss E."/>
            <person name="Kuo A."/>
            <person name="Drula E."/>
            <person name="Kohler A."/>
            <person name="Sanchez-Garcia M."/>
            <person name="Morin E."/>
            <person name="Andreopoulos B."/>
            <person name="Barry K.W."/>
            <person name="Bonito G."/>
            <person name="Buee M."/>
            <person name="Carver A."/>
            <person name="Chen C."/>
            <person name="Cichocki N."/>
            <person name="Clum A."/>
            <person name="Culley D."/>
            <person name="Crous P.W."/>
            <person name="Fauchery L."/>
            <person name="Girlanda M."/>
            <person name="Hayes R.D."/>
            <person name="Keri Z."/>
            <person name="LaButti K."/>
            <person name="Lipzen A."/>
            <person name="Lombard V."/>
            <person name="Magnuson J."/>
            <person name="Maillard F."/>
            <person name="Murat C."/>
            <person name="Nolan M."/>
            <person name="Ohm R.A."/>
            <person name="Pangilinan J."/>
            <person name="Pereira M.F."/>
            <person name="Perotto S."/>
            <person name="Peter M."/>
            <person name="Pfister S."/>
            <person name="Riley R."/>
            <person name="Sitrit Y."/>
            <person name="Stielow J.B."/>
            <person name="Szollosi G."/>
            <person name="Zifcakova L."/>
            <person name="Stursova M."/>
            <person name="Spatafora J.W."/>
            <person name="Tedersoo L."/>
            <person name="Vaario L.M."/>
            <person name="Yamada A."/>
            <person name="Yan M."/>
            <person name="Wang P."/>
            <person name="Xu J."/>
            <person name="Bruns T."/>
            <person name="Baldrian P."/>
            <person name="Vilgalys R."/>
            <person name="Dunand C."/>
            <person name="Henrissat B."/>
            <person name="Grigoriev I.V."/>
            <person name="Hibbett D."/>
            <person name="Nagy L.G."/>
            <person name="Martin F.M."/>
        </authorList>
    </citation>
    <scope>NUCLEOTIDE SEQUENCE</scope>
    <source>
        <strain evidence="11">Prilba</strain>
    </source>
</reference>
<keyword evidence="4" id="KW-0378">Hydrolase</keyword>
<dbReference type="OrthoDB" id="5330228at2759"/>
<evidence type="ECO:0000256" key="1">
    <source>
        <dbReference type="ARBA" id="ARBA00022723"/>
    </source>
</evidence>
<dbReference type="Gene3D" id="3.40.50.10810">
    <property type="entry name" value="Tandem AAA-ATPase domain"/>
    <property type="match status" value="1"/>
</dbReference>
<dbReference type="GO" id="GO:0000209">
    <property type="term" value="P:protein polyubiquitination"/>
    <property type="evidence" value="ECO:0007669"/>
    <property type="project" value="TreeGrafter"/>
</dbReference>
<dbReference type="InterPro" id="IPR052583">
    <property type="entry name" value="ATP-helicase/E3_Ub-Ligase"/>
</dbReference>
<dbReference type="PROSITE" id="PS51192">
    <property type="entry name" value="HELICASE_ATP_BIND_1"/>
    <property type="match status" value="1"/>
</dbReference>
<evidence type="ECO:0000256" key="7">
    <source>
        <dbReference type="PROSITE-ProRule" id="PRU00175"/>
    </source>
</evidence>
<evidence type="ECO:0000256" key="8">
    <source>
        <dbReference type="SAM" id="MobiDB-lite"/>
    </source>
</evidence>
<feature type="compositionally biased region" description="Low complexity" evidence="8">
    <location>
        <begin position="1571"/>
        <end position="1584"/>
    </location>
</feature>
<keyword evidence="5" id="KW-0862">Zinc</keyword>
<dbReference type="PROSITE" id="PS00518">
    <property type="entry name" value="ZF_RING_1"/>
    <property type="match status" value="1"/>
</dbReference>
<dbReference type="InterPro" id="IPR049730">
    <property type="entry name" value="SNF2/RAD54-like_C"/>
</dbReference>
<protein>
    <submittedName>
        <fullName evidence="11">SNF2 family N-terminal domain-containing protein</fullName>
    </submittedName>
</protein>
<feature type="region of interest" description="Disordered" evidence="8">
    <location>
        <begin position="1571"/>
        <end position="1601"/>
    </location>
</feature>
<dbReference type="GO" id="GO:0005634">
    <property type="term" value="C:nucleus"/>
    <property type="evidence" value="ECO:0007669"/>
    <property type="project" value="TreeGrafter"/>
</dbReference>
<sequence>MRSSTSSHRLSYRTKVCTQPGASGFLTLNCKTILDLLHALDENSSQAESSSAVGQKRPRPLSHMVSRKRRIFGIGQSVAACPPNESIPVLHHEFGLQYSKERLEVSPYVQPIFDNEAEEDGHISSEKTLVDFLRNFYASPTEPITLDCGDVLINSYGEYGGTANAKPSHLEEQWTDFRNIFVVPSLNAECADTGGGHLFSWVDSFTRPPVSQPAVEVTAGLRMVVSPLTSWDETLHTLPFRLVVDVVLSFLPPAIFQPPSYHRGQTRTEVEKARRGLLRLAFPPPVPESLSISFQGKIDIPFLYAVVQPARAPHESVDKFLQPQVLLTRLLPFQRHTVGWMLSREGKAFGPSGELTPMVTDPAELPVLWRRVTVQRDDEQLTWYYHHLTGTLTPERPSPRTVLGGILAEEPGLGKTLECIALILLNPGIERSISHGRWDEEKGLTIREIRTTLVVTPSSLSQQWIDELTRHTPSLKVLIYPGWKSLPLKQEEKNKTKAGVTDTKDTKVSLHESWPAYINDFDVCITTYDTLRQELAVARVPNSRPVRETVEPWREKRPISPLVICEWYRVIMDEVQMVGGGKASEMVSLIPRVSSFAVSGTPARTRVSDLSHVLKFLRVDPSIYRPQRNWNRLIQPSYATEFAAVFQQYTIRTLKSAIQAQLTIPVQTRYVFPIHLGRVERHVYDENLEKALLHLGLDVRGIATSQNGEVDATLLRTWLRKLRQMCTHPQVGQLQKLGDKSSKSGVLKTMGQVLEGMRDQNWRNIMDDRCSKINQMTTATQIMQHDVGIDQCPQKCLEILLQAEREADEVVSDVLDVIKDHDAKGVELKAEAASLRAERGIRRHGHHDDHFDDENDNELDDGGLPKTPAGDEHLHKSRAFQQRLRDCYLTLHKVKFLQGDIYHWIGESKVAEEEVAYKAADGIRNKLLKFSEESAVRAMGQLRTDVGKKRLVKKDILVMMPYCPQGGILSAYLLEEADQLIDQVLNAQSDLLWQWRMHIYSLLTRSLTASNDEGEADGQEYSRTLDTQGEAETYLQAYAMLLADRREVLTAERTVLAVHDARERKRRKTAAAAKTIILESDELDLGLVNEDIELQPEHEVLKKELMGARKTLLMNFAGRAVKSIVVDLTAVAAKVTKDEDPEKILAREGASSLRQLMSAQAIINEQIEADLALFRKAFNERILYFRQLQEISDTVGEAQWDDVDAGLALERNRVAQTQLEHRIDTGRARQRYLTHLSQEQDLGRGEANKCCILCECEFLCGYIAQCAHALCETCMKAWLLRHGKACPVCRFPINVDALQRFSIQKKDKDKAAQPPEKLQGDAIPKSRRKIEYNTIGPSLLAEIDTMEVCGSYGTKIDTLVRHLLFLQLTDAGAKSIVFSAWEDSLHIIEHALARNGIPSIRIDSGNRKQNAATRFCNDSDILVLLLHGERQNAGLNVTCASRVFLLESVVHHSFEVQAIARIDRLGQLRPTEVYCYYAEDTVERNILDLAVRQGLSLYTTDCACGTVDTTVLAPAGDKSIVDAPAKKQQKGDFIFRLDDMMSILFPHLCEDVEFLLPPEDVEMRDHSIVPASASASSYASSPSRSSRRVHENAVAGPSRLG</sequence>
<dbReference type="Pfam" id="PF00176">
    <property type="entry name" value="SNF2-rel_dom"/>
    <property type="match status" value="1"/>
</dbReference>
<feature type="region of interest" description="Disordered" evidence="8">
    <location>
        <begin position="841"/>
        <end position="872"/>
    </location>
</feature>
<evidence type="ECO:0000256" key="4">
    <source>
        <dbReference type="ARBA" id="ARBA00022801"/>
    </source>
</evidence>
<dbReference type="InterPro" id="IPR059033">
    <property type="entry name" value="C144_05_dom"/>
</dbReference>
<evidence type="ECO:0000256" key="2">
    <source>
        <dbReference type="ARBA" id="ARBA00022741"/>
    </source>
</evidence>
<feature type="compositionally biased region" description="Acidic residues" evidence="8">
    <location>
        <begin position="851"/>
        <end position="861"/>
    </location>
</feature>
<dbReference type="InterPro" id="IPR013083">
    <property type="entry name" value="Znf_RING/FYVE/PHD"/>
</dbReference>
<evidence type="ECO:0000259" key="9">
    <source>
        <dbReference type="PROSITE" id="PS50089"/>
    </source>
</evidence>
<dbReference type="InterPro" id="IPR000330">
    <property type="entry name" value="SNF2_N"/>
</dbReference>